<dbReference type="Proteomes" id="UP000220032">
    <property type="component" value="Unassembled WGS sequence"/>
</dbReference>
<keyword evidence="1" id="KW-0472">Membrane</keyword>
<dbReference type="AlphaFoldDB" id="A0A2A8ZQ04"/>
<evidence type="ECO:0000256" key="1">
    <source>
        <dbReference type="SAM" id="Phobius"/>
    </source>
</evidence>
<evidence type="ECO:0000313" key="3">
    <source>
        <dbReference type="Proteomes" id="UP000220032"/>
    </source>
</evidence>
<feature type="transmembrane region" description="Helical" evidence="1">
    <location>
        <begin position="115"/>
        <end position="136"/>
    </location>
</feature>
<dbReference type="EMBL" id="NTRR01000117">
    <property type="protein sequence ID" value="PFE06528.1"/>
    <property type="molecule type" value="Genomic_DNA"/>
</dbReference>
<protein>
    <submittedName>
        <fullName evidence="2">40-residue YVTN family beta-propeller</fullName>
    </submittedName>
</protein>
<name>A0A2A8ZQ04_BACCE</name>
<gene>
    <name evidence="2" type="ORF">CN307_32800</name>
</gene>
<keyword evidence="1" id="KW-1133">Transmembrane helix</keyword>
<evidence type="ECO:0000313" key="2">
    <source>
        <dbReference type="EMBL" id="PFE06528.1"/>
    </source>
</evidence>
<comment type="caution">
    <text evidence="2">The sequence shown here is derived from an EMBL/GenBank/DDBJ whole genome shotgun (WGS) entry which is preliminary data.</text>
</comment>
<proteinExistence type="predicted"/>
<keyword evidence="1" id="KW-0812">Transmembrane</keyword>
<accession>A0A2A8ZQ04</accession>
<feature type="non-terminal residue" evidence="2">
    <location>
        <position position="163"/>
    </location>
</feature>
<organism evidence="2 3">
    <name type="scientific">Bacillus cereus</name>
    <dbReference type="NCBI Taxonomy" id="1396"/>
    <lineage>
        <taxon>Bacteria</taxon>
        <taxon>Bacillati</taxon>
        <taxon>Bacillota</taxon>
        <taxon>Bacilli</taxon>
        <taxon>Bacillales</taxon>
        <taxon>Bacillaceae</taxon>
        <taxon>Bacillus</taxon>
        <taxon>Bacillus cereus group</taxon>
    </lineage>
</organism>
<reference evidence="2 3" key="1">
    <citation type="submission" date="2017-09" db="EMBL/GenBank/DDBJ databases">
        <title>Large-scale bioinformatics analysis of Bacillus genomes uncovers conserved roles of natural products in bacterial physiology.</title>
        <authorList>
            <consortium name="Agbiome Team Llc"/>
            <person name="Bleich R.M."/>
            <person name="Grubbs K.J."/>
            <person name="Santa Maria K.C."/>
            <person name="Allen S.E."/>
            <person name="Farag S."/>
            <person name="Shank E.A."/>
            <person name="Bowers A."/>
        </authorList>
    </citation>
    <scope>NUCLEOTIDE SEQUENCE [LARGE SCALE GENOMIC DNA]</scope>
    <source>
        <strain evidence="2 3">AFS022681</strain>
    </source>
</reference>
<sequence length="163" mass="17545">MSEQNKKENHLQKLLGKRAKAQSTDHSLKLTKDLEDILEELVAAFPPGCFCPPSQQTITQIENALNDLLIWSTSAPISTSLRIQLQDAINAVKNQLSANPFLCCNTLQSLQALEVVLISVVGALPLVILQPIPLLISLQQLQALFSGYIACLACTPGPTGSTG</sequence>